<dbReference type="GO" id="GO:0051726">
    <property type="term" value="P:regulation of cell cycle"/>
    <property type="evidence" value="ECO:0007669"/>
    <property type="project" value="UniProtKB-ARBA"/>
</dbReference>
<dbReference type="FunFam" id="2.60.40.1970:FF:000001">
    <property type="entry name" value="YEATS domain containing 2"/>
    <property type="match status" value="1"/>
</dbReference>
<accession>A0A6P8IQY0</accession>
<dbReference type="Pfam" id="PF03366">
    <property type="entry name" value="YEATS"/>
    <property type="match status" value="1"/>
</dbReference>
<dbReference type="GeneID" id="116303422"/>
<evidence type="ECO:0000256" key="8">
    <source>
        <dbReference type="ARBA" id="ARBA00065122"/>
    </source>
</evidence>
<dbReference type="InterPro" id="IPR055127">
    <property type="entry name" value="YEATS2_3HBD"/>
</dbReference>
<feature type="region of interest" description="Disordered" evidence="11">
    <location>
        <begin position="122"/>
        <end position="192"/>
    </location>
</feature>
<evidence type="ECO:0000256" key="9">
    <source>
        <dbReference type="ARBA" id="ARBA00068329"/>
    </source>
</evidence>
<dbReference type="InterPro" id="IPR055129">
    <property type="entry name" value="YEATS_dom"/>
</dbReference>
<feature type="compositionally biased region" description="Polar residues" evidence="11">
    <location>
        <begin position="137"/>
        <end position="176"/>
    </location>
</feature>
<evidence type="ECO:0000313" key="13">
    <source>
        <dbReference type="Proteomes" id="UP000515163"/>
    </source>
</evidence>
<feature type="region of interest" description="Disordered" evidence="11">
    <location>
        <begin position="1"/>
        <end position="22"/>
    </location>
</feature>
<keyword evidence="4" id="KW-0832">Ubl conjugation</keyword>
<dbReference type="RefSeq" id="XP_031568815.1">
    <property type="nucleotide sequence ID" value="XM_031712955.1"/>
</dbReference>
<evidence type="ECO:0000256" key="2">
    <source>
        <dbReference type="ARBA" id="ARBA00022499"/>
    </source>
</evidence>
<dbReference type="InParanoid" id="A0A6P8IQY0"/>
<comment type="subunit">
    <text evidence="8">Component of the ADA2A-containing complex (ATAC), composed of KAT14, KAT2A, TADA2L, TADA3L, ZZ3, MBIP, WDR5, YEATS2, SGF29 and DR1.</text>
</comment>
<name>A0A6P8IQY0_ACTTE</name>
<feature type="compositionally biased region" description="Polar residues" evidence="11">
    <location>
        <begin position="336"/>
        <end position="354"/>
    </location>
</feature>
<dbReference type="Pfam" id="PF22951">
    <property type="entry name" value="3HBD"/>
    <property type="match status" value="1"/>
</dbReference>
<evidence type="ECO:0000256" key="7">
    <source>
        <dbReference type="ARBA" id="ARBA00060245"/>
    </source>
</evidence>
<dbReference type="FunCoup" id="A0A6P8IQY0">
    <property type="interactions" value="664"/>
</dbReference>
<dbReference type="GO" id="GO:0005634">
    <property type="term" value="C:nucleus"/>
    <property type="evidence" value="ECO:0007669"/>
    <property type="project" value="UniProtKB-SubCell"/>
</dbReference>
<evidence type="ECO:0000313" key="14">
    <source>
        <dbReference type="RefSeq" id="XP_031568815.1"/>
    </source>
</evidence>
<dbReference type="OrthoDB" id="1741717at2759"/>
<dbReference type="InterPro" id="IPR038704">
    <property type="entry name" value="YEAST_sf"/>
</dbReference>
<feature type="region of interest" description="Disordered" evidence="11">
    <location>
        <begin position="523"/>
        <end position="589"/>
    </location>
</feature>
<feature type="region of interest" description="Disordered" evidence="11">
    <location>
        <begin position="334"/>
        <end position="354"/>
    </location>
</feature>
<evidence type="ECO:0000256" key="11">
    <source>
        <dbReference type="SAM" id="MobiDB-lite"/>
    </source>
</evidence>
<keyword evidence="2" id="KW-1017">Isopeptide bond</keyword>
<keyword evidence="13" id="KW-1185">Reference proteome</keyword>
<feature type="compositionally biased region" description="Basic and acidic residues" evidence="11">
    <location>
        <begin position="546"/>
        <end position="555"/>
    </location>
</feature>
<dbReference type="Proteomes" id="UP000515163">
    <property type="component" value="Unplaced"/>
</dbReference>
<protein>
    <recommendedName>
        <fullName evidence="9">YEATS domain-containing protein 2</fullName>
    </recommendedName>
</protein>
<keyword evidence="5" id="KW-0175">Coiled coil</keyword>
<evidence type="ECO:0000256" key="10">
    <source>
        <dbReference type="PROSITE-ProRule" id="PRU00376"/>
    </source>
</evidence>
<dbReference type="PANTHER" id="PTHR23195">
    <property type="entry name" value="YEATS DOMAIN"/>
    <property type="match status" value="1"/>
</dbReference>
<dbReference type="AlphaFoldDB" id="A0A6P8IQY0"/>
<feature type="region of interest" description="Disordered" evidence="11">
    <location>
        <begin position="296"/>
        <end position="317"/>
    </location>
</feature>
<evidence type="ECO:0000256" key="5">
    <source>
        <dbReference type="ARBA" id="ARBA00023054"/>
    </source>
</evidence>
<organism evidence="13 14">
    <name type="scientific">Actinia tenebrosa</name>
    <name type="common">Australian red waratah sea anemone</name>
    <dbReference type="NCBI Taxonomy" id="6105"/>
    <lineage>
        <taxon>Eukaryota</taxon>
        <taxon>Metazoa</taxon>
        <taxon>Cnidaria</taxon>
        <taxon>Anthozoa</taxon>
        <taxon>Hexacorallia</taxon>
        <taxon>Actiniaria</taxon>
        <taxon>Actiniidae</taxon>
        <taxon>Actinia</taxon>
    </lineage>
</organism>
<feature type="compositionally biased region" description="Low complexity" evidence="11">
    <location>
        <begin position="526"/>
        <end position="538"/>
    </location>
</feature>
<evidence type="ECO:0000256" key="1">
    <source>
        <dbReference type="ARBA" id="ARBA00004123"/>
    </source>
</evidence>
<feature type="domain" description="YEATS" evidence="12">
    <location>
        <begin position="378"/>
        <end position="526"/>
    </location>
</feature>
<keyword evidence="3" id="KW-0597">Phosphoprotein</keyword>
<gene>
    <name evidence="14" type="primary">LOC116303422</name>
</gene>
<dbReference type="GO" id="GO:0006355">
    <property type="term" value="P:regulation of DNA-templated transcription"/>
    <property type="evidence" value="ECO:0007669"/>
    <property type="project" value="InterPro"/>
</dbReference>
<dbReference type="Gene3D" id="2.60.40.1970">
    <property type="entry name" value="YEATS domain"/>
    <property type="match status" value="1"/>
</dbReference>
<sequence>MDFSSSENAENNQENGIEDCQGITETVDPDYVSILPEKLQSKVCLSEQQQDAKDNAVQKIKNIVRKQFTMEMHLKEQEIETIDQRIRQTKTSLDRLRACILARYYGMSQDFQEESLIRSFAGKSSWSKPRRSRRECANNQSSSKVLKSNRSKLLNSTGSFSARNLGNSQLSPSMDINANKPPLGKKSSSFEDNKNPVSSALFDFENTACVNLEMTNGEAERTSVVAKVSALATSGNSNLSASMTKGSQQQSIVTSDISITHSSVASTSSLGSHSSRYLDLKGIQLNASGTHLSASRTHLSASGTQSNASGTLSSTSLQRSNLVDTQAKKVMKSHLAVTSSEETSKNSQGRQLNGSSILKVTHMNATKDAVSQSNAFGSGARFYVKKRVIIGNTSKYIPPEKREENDKSTHKWMVYVRGPPEDPHIDVYIQKVWFFLHPSYRPNDIIEVNKPPFHLTRRGWGEFPIRVQLHFVGTRNKRVDIIHELKLDKTYTGLQTLGAETVVDLEIDKKTFEDLGIPVSWEIPQDTSSASDTTSKTDINSIKNPEVVKLKREHSSSATSSETGQLPGASSIKRSRLDTPMSSVASTPCGSRISSRCASPVLRNTSEILEDGTEDYLHSFAEKIPLISSKKDVVKHPFSAKSAEEFLSWNVGKRRAAEWQRAAKIRAQFKKCAQNTDMTTKGVMIWCRRFGYTPQENLVTDEKVEYCKICGKIIEQVTKENLDTGIVFSCTGEKCSKVAQMELSSLTLVEDILKEVEDKEKLFNETSSQKESEEDVDIDVVSSFDTKKPSVSIPNSLGTISIPLTPQQQWIKDICNDISISLRPLTIQNVEVNAIESMLLKLAMKFAETLLRKASSLSKKDDASLDPNLIIPFHIYQAIGSLSLCDFMGNAFFGHASEDQP</sequence>
<comment type="subcellular location">
    <subcellularLocation>
        <location evidence="1 10">Nucleus</location>
    </subcellularLocation>
</comment>
<evidence type="ECO:0000256" key="3">
    <source>
        <dbReference type="ARBA" id="ARBA00022553"/>
    </source>
</evidence>
<dbReference type="GO" id="GO:0000123">
    <property type="term" value="C:histone acetyltransferase complex"/>
    <property type="evidence" value="ECO:0007669"/>
    <property type="project" value="UniProtKB-ARBA"/>
</dbReference>
<evidence type="ECO:0000256" key="6">
    <source>
        <dbReference type="ARBA" id="ARBA00023242"/>
    </source>
</evidence>
<evidence type="ECO:0000256" key="4">
    <source>
        <dbReference type="ARBA" id="ARBA00022843"/>
    </source>
</evidence>
<proteinExistence type="predicted"/>
<reference evidence="14" key="1">
    <citation type="submission" date="2025-08" db="UniProtKB">
        <authorList>
            <consortium name="RefSeq"/>
        </authorList>
    </citation>
    <scope>IDENTIFICATION</scope>
    <source>
        <tissue evidence="14">Tentacle</tissue>
    </source>
</reference>
<evidence type="ECO:0000259" key="12">
    <source>
        <dbReference type="PROSITE" id="PS51037"/>
    </source>
</evidence>
<dbReference type="PROSITE" id="PS51037">
    <property type="entry name" value="YEATS"/>
    <property type="match status" value="1"/>
</dbReference>
<keyword evidence="6 10" id="KW-0539">Nucleus</keyword>
<feature type="compositionally biased region" description="Polar residues" evidence="11">
    <location>
        <begin position="580"/>
        <end position="589"/>
    </location>
</feature>
<comment type="function">
    <text evidence="7">Chromatin reader component of the ATAC complex, a complex with histone acetyltransferase activity on histones H3 and H4. YEATS2 specifically recognizes and binds histone H3 crotonylated at 'Lys-27' (H3K27cr). Crotonylation marks active promoters and enhancers and confers resistance to transcriptional repressors.</text>
</comment>
<feature type="compositionally biased region" description="Low complexity" evidence="11">
    <location>
        <begin position="1"/>
        <end position="15"/>
    </location>
</feature>
<dbReference type="KEGG" id="aten:116303422"/>
<dbReference type="InterPro" id="IPR005033">
    <property type="entry name" value="YEATS"/>
</dbReference>
<dbReference type="CDD" id="cd16907">
    <property type="entry name" value="YEATS_YEATS2_like"/>
    <property type="match status" value="1"/>
</dbReference>